<evidence type="ECO:0000313" key="2">
    <source>
        <dbReference type="Proteomes" id="UP000534286"/>
    </source>
</evidence>
<gene>
    <name evidence="1" type="ORF">FHR32_005495</name>
</gene>
<dbReference type="PANTHER" id="PTHR43766">
    <property type="entry name" value="TRYPTOPHAN--TRNA LIGASE, MITOCHONDRIAL"/>
    <property type="match status" value="1"/>
</dbReference>
<keyword evidence="1" id="KW-0436">Ligase</keyword>
<sequence length="103" mass="10907">MNRRPFSVSGHGPEDKPGVSNLLTVLAACSGRPVESLTHETYGALKREAAEAVVETLRPIQERYRELSADPAELSRLLDAGAARAVERGAGVMAAAREAIGLP</sequence>
<protein>
    <submittedName>
        <fullName evidence="1">Tryptophanyl-tRNA synthetase</fullName>
    </submittedName>
</protein>
<dbReference type="PANTHER" id="PTHR43766:SF1">
    <property type="entry name" value="TRYPTOPHAN--TRNA LIGASE, MITOCHONDRIAL"/>
    <property type="match status" value="1"/>
</dbReference>
<dbReference type="EMBL" id="JACHJU010000002">
    <property type="protein sequence ID" value="MBB4941118.1"/>
    <property type="molecule type" value="Genomic_DNA"/>
</dbReference>
<dbReference type="AlphaFoldDB" id="A0A7W7RZK2"/>
<dbReference type="GO" id="GO:0005829">
    <property type="term" value="C:cytosol"/>
    <property type="evidence" value="ECO:0007669"/>
    <property type="project" value="TreeGrafter"/>
</dbReference>
<dbReference type="Proteomes" id="UP000534286">
    <property type="component" value="Unassembled WGS sequence"/>
</dbReference>
<comment type="caution">
    <text evidence="1">The sequence shown here is derived from an EMBL/GenBank/DDBJ whole genome shotgun (WGS) entry which is preliminary data.</text>
</comment>
<reference evidence="1 2" key="1">
    <citation type="submission" date="2020-08" db="EMBL/GenBank/DDBJ databases">
        <title>Sequencing the genomes of 1000 actinobacteria strains.</title>
        <authorList>
            <person name="Klenk H.-P."/>
        </authorList>
    </citation>
    <scope>NUCLEOTIDE SEQUENCE [LARGE SCALE GENOMIC DNA]</scope>
    <source>
        <strain evidence="1 2">DSM 43023</strain>
    </source>
</reference>
<dbReference type="PROSITE" id="PS51257">
    <property type="entry name" value="PROKAR_LIPOPROTEIN"/>
    <property type="match status" value="1"/>
</dbReference>
<dbReference type="SUPFAM" id="SSF52374">
    <property type="entry name" value="Nucleotidylyl transferase"/>
    <property type="match status" value="1"/>
</dbReference>
<dbReference type="GO" id="GO:0006436">
    <property type="term" value="P:tryptophanyl-tRNA aminoacylation"/>
    <property type="evidence" value="ECO:0007669"/>
    <property type="project" value="TreeGrafter"/>
</dbReference>
<accession>A0A7W7RZK2</accession>
<dbReference type="Gene3D" id="3.40.50.620">
    <property type="entry name" value="HUPs"/>
    <property type="match status" value="1"/>
</dbReference>
<keyword evidence="2" id="KW-1185">Reference proteome</keyword>
<name>A0A7W7RZK2_9ACTN</name>
<dbReference type="GO" id="GO:0004830">
    <property type="term" value="F:tryptophan-tRNA ligase activity"/>
    <property type="evidence" value="ECO:0007669"/>
    <property type="project" value="TreeGrafter"/>
</dbReference>
<dbReference type="Gene3D" id="1.10.240.10">
    <property type="entry name" value="Tyrosyl-Transfer RNA Synthetase"/>
    <property type="match status" value="1"/>
</dbReference>
<evidence type="ECO:0000313" key="1">
    <source>
        <dbReference type="EMBL" id="MBB4941118.1"/>
    </source>
</evidence>
<dbReference type="RefSeq" id="WP_184757271.1">
    <property type="nucleotide sequence ID" value="NZ_BAABEK010000004.1"/>
</dbReference>
<organism evidence="1 2">
    <name type="scientific">Streptosporangium album</name>
    <dbReference type="NCBI Taxonomy" id="47479"/>
    <lineage>
        <taxon>Bacteria</taxon>
        <taxon>Bacillati</taxon>
        <taxon>Actinomycetota</taxon>
        <taxon>Actinomycetes</taxon>
        <taxon>Streptosporangiales</taxon>
        <taxon>Streptosporangiaceae</taxon>
        <taxon>Streptosporangium</taxon>
    </lineage>
</organism>
<keyword evidence="1" id="KW-0030">Aminoacyl-tRNA synthetase</keyword>
<proteinExistence type="predicted"/>
<dbReference type="InterPro" id="IPR050203">
    <property type="entry name" value="Trp-tRNA_synthetase"/>
</dbReference>
<dbReference type="InterPro" id="IPR014729">
    <property type="entry name" value="Rossmann-like_a/b/a_fold"/>
</dbReference>